<evidence type="ECO:0000313" key="2">
    <source>
        <dbReference type="Proteomes" id="UP000187455"/>
    </source>
</evidence>
<sequence>MVKRDNELVDYLAYPYGFTSKVVDRKEVEGNGELDTFVSIYTEVPELVDDLGPSVKLTKEPITQDQLSSLLRVLLSSGTNLPGKSLVYYSYCEGSTKT</sequence>
<dbReference type="EMBL" id="LSSL01004792">
    <property type="protein sequence ID" value="OLY79211.1"/>
    <property type="molecule type" value="Genomic_DNA"/>
</dbReference>
<keyword evidence="2" id="KW-1185">Reference proteome</keyword>
<protein>
    <submittedName>
        <fullName evidence="1">Uncharacterized protein</fullName>
    </submittedName>
</protein>
<reference evidence="1 2" key="1">
    <citation type="journal article" date="2016" name="Mol. Biol. Evol.">
        <title>Genome-Wide Survey of Gut Fungi (Harpellales) Reveals the First Horizontally Transferred Ubiquitin Gene from a Mosquito Host.</title>
        <authorList>
            <person name="Wang Y."/>
            <person name="White M.M."/>
            <person name="Kvist S."/>
            <person name="Moncalvo J.M."/>
        </authorList>
    </citation>
    <scope>NUCLEOTIDE SEQUENCE [LARGE SCALE GENOMIC DNA]</scope>
    <source>
        <strain evidence="1 2">ALG-7-W6</strain>
    </source>
</reference>
<organism evidence="1 2">
    <name type="scientific">Smittium mucronatum</name>
    <dbReference type="NCBI Taxonomy" id="133383"/>
    <lineage>
        <taxon>Eukaryota</taxon>
        <taxon>Fungi</taxon>
        <taxon>Fungi incertae sedis</taxon>
        <taxon>Zoopagomycota</taxon>
        <taxon>Kickxellomycotina</taxon>
        <taxon>Harpellomycetes</taxon>
        <taxon>Harpellales</taxon>
        <taxon>Legeriomycetaceae</taxon>
        <taxon>Smittium</taxon>
    </lineage>
</organism>
<gene>
    <name evidence="1" type="ORF">AYI68_g6728</name>
</gene>
<name>A0A1R0GQN6_9FUNG</name>
<accession>A0A1R0GQN6</accession>
<proteinExistence type="predicted"/>
<dbReference type="AlphaFoldDB" id="A0A1R0GQN6"/>
<evidence type="ECO:0000313" key="1">
    <source>
        <dbReference type="EMBL" id="OLY79211.1"/>
    </source>
</evidence>
<comment type="caution">
    <text evidence="1">The sequence shown here is derived from an EMBL/GenBank/DDBJ whole genome shotgun (WGS) entry which is preliminary data.</text>
</comment>
<dbReference type="Proteomes" id="UP000187455">
    <property type="component" value="Unassembled WGS sequence"/>
</dbReference>